<protein>
    <submittedName>
        <fullName evidence="2">Uncharacterized protein</fullName>
    </submittedName>
</protein>
<feature type="region of interest" description="Disordered" evidence="1">
    <location>
        <begin position="1"/>
        <end position="33"/>
    </location>
</feature>
<evidence type="ECO:0000256" key="1">
    <source>
        <dbReference type="SAM" id="MobiDB-lite"/>
    </source>
</evidence>
<dbReference type="EMBL" id="HBEG01018965">
    <property type="protein sequence ID" value="CAD8356134.1"/>
    <property type="molecule type" value="Transcribed_RNA"/>
</dbReference>
<evidence type="ECO:0000313" key="2">
    <source>
        <dbReference type="EMBL" id="CAD8356134.1"/>
    </source>
</evidence>
<sequence length="103" mass="10609">MSTARAKGPARNSPPPGGGGGGGTIEVRSRASRSAWRTSQTALCRAMRSSSLIVCGPLFNSATSKDAAHDVFERAKQVHVAALGVGHVFQPDAPELIVGDDVP</sequence>
<gene>
    <name evidence="2" type="ORF">PBAH0796_LOCUS11501</name>
</gene>
<proteinExistence type="predicted"/>
<dbReference type="AlphaFoldDB" id="A0A7S0A8Q4"/>
<accession>A0A7S0A8Q4</accession>
<name>A0A7S0A8Q4_9DINO</name>
<reference evidence="2" key="1">
    <citation type="submission" date="2021-01" db="EMBL/GenBank/DDBJ databases">
        <authorList>
            <person name="Corre E."/>
            <person name="Pelletier E."/>
            <person name="Niang G."/>
            <person name="Scheremetjew M."/>
            <person name="Finn R."/>
            <person name="Kale V."/>
            <person name="Holt S."/>
            <person name="Cochrane G."/>
            <person name="Meng A."/>
            <person name="Brown T."/>
            <person name="Cohen L."/>
        </authorList>
    </citation>
    <scope>NUCLEOTIDE SEQUENCE</scope>
    <source>
        <strain evidence="2">Pbaha01</strain>
    </source>
</reference>
<organism evidence="2">
    <name type="scientific">Pyrodinium bahamense</name>
    <dbReference type="NCBI Taxonomy" id="73915"/>
    <lineage>
        <taxon>Eukaryota</taxon>
        <taxon>Sar</taxon>
        <taxon>Alveolata</taxon>
        <taxon>Dinophyceae</taxon>
        <taxon>Gonyaulacales</taxon>
        <taxon>Pyrocystaceae</taxon>
        <taxon>Pyrodinium</taxon>
    </lineage>
</organism>